<gene>
    <name evidence="5" type="ORF">LY60_00812</name>
</gene>
<feature type="coiled-coil region" evidence="4">
    <location>
        <begin position="20"/>
        <end position="62"/>
    </location>
</feature>
<keyword evidence="4" id="KW-0175">Coiled coil</keyword>
<evidence type="ECO:0000256" key="2">
    <source>
        <dbReference type="ARBA" id="ARBA00022448"/>
    </source>
</evidence>
<proteinExistence type="inferred from homology"/>
<dbReference type="AlphaFoldDB" id="A0A562JH01"/>
<evidence type="ECO:0000256" key="3">
    <source>
        <dbReference type="ARBA" id="ARBA00023065"/>
    </source>
</evidence>
<dbReference type="GO" id="GO:0033178">
    <property type="term" value="C:proton-transporting two-sector ATPase complex, catalytic domain"/>
    <property type="evidence" value="ECO:0007669"/>
    <property type="project" value="InterPro"/>
</dbReference>
<evidence type="ECO:0000313" key="5">
    <source>
        <dbReference type="EMBL" id="TWH82512.1"/>
    </source>
</evidence>
<comment type="similarity">
    <text evidence="1">Belongs to the V-ATPase E subunit family.</text>
</comment>
<dbReference type="Proteomes" id="UP000315343">
    <property type="component" value="Unassembled WGS sequence"/>
</dbReference>
<reference evidence="5 6" key="1">
    <citation type="submission" date="2019-07" db="EMBL/GenBank/DDBJ databases">
        <title>Genomic Encyclopedia of Type Strains, Phase I: the one thousand microbial genomes (KMG-I) project.</title>
        <authorList>
            <person name="Kyrpides N."/>
        </authorList>
    </citation>
    <scope>NUCLEOTIDE SEQUENCE [LARGE SCALE GENOMIC DNA]</scope>
    <source>
        <strain evidence="5 6">DSM 13558</strain>
    </source>
</reference>
<evidence type="ECO:0000313" key="6">
    <source>
        <dbReference type="Proteomes" id="UP000315343"/>
    </source>
</evidence>
<dbReference type="GO" id="GO:0046961">
    <property type="term" value="F:proton-transporting ATPase activity, rotational mechanism"/>
    <property type="evidence" value="ECO:0007669"/>
    <property type="project" value="InterPro"/>
</dbReference>
<dbReference type="Pfam" id="PF01991">
    <property type="entry name" value="vATP-synt_E"/>
    <property type="match status" value="1"/>
</dbReference>
<dbReference type="InterPro" id="IPR002842">
    <property type="entry name" value="ATPase_V1_Esu"/>
</dbReference>
<keyword evidence="2" id="KW-0813">Transport</keyword>
<sequence>MVTIEQKLLLFSKLINNSMDKSLNEELKEMEKQYDLKIKKSMDEANQMAKSIEERAAKKAEMKKTESLSRSKVIIKREIIVLKEKYYYTFMETFKKRLSDFIVSEKYKTYLNSLISNLENLLKSYGECSLVIQLTENDKQRHADFIQKELSKNKSCKNIEFKTTNDIMGGFIAVIPDKDIKMDLSIDAVLEDNKTYIMQTIFEALEAGDLNE</sequence>
<dbReference type="OrthoDB" id="1725377at2"/>
<organism evidence="5 6">
    <name type="scientific">Sedimentibacter saalensis</name>
    <dbReference type="NCBI Taxonomy" id="130788"/>
    <lineage>
        <taxon>Bacteria</taxon>
        <taxon>Bacillati</taxon>
        <taxon>Bacillota</taxon>
        <taxon>Tissierellia</taxon>
        <taxon>Sedimentibacter</taxon>
    </lineage>
</organism>
<keyword evidence="6" id="KW-1185">Reference proteome</keyword>
<name>A0A562JH01_9FIRM</name>
<dbReference type="InterPro" id="IPR038495">
    <property type="entry name" value="ATPase_E_C"/>
</dbReference>
<dbReference type="RefSeq" id="WP_145080291.1">
    <property type="nucleotide sequence ID" value="NZ_JAYFNS010000006.1"/>
</dbReference>
<protein>
    <submittedName>
        <fullName evidence="5">Vacuolar-type H+-ATPase subunit E/Vma4</fullName>
    </submittedName>
</protein>
<evidence type="ECO:0000256" key="1">
    <source>
        <dbReference type="ARBA" id="ARBA00005901"/>
    </source>
</evidence>
<comment type="caution">
    <text evidence="5">The sequence shown here is derived from an EMBL/GenBank/DDBJ whole genome shotgun (WGS) entry which is preliminary data.</text>
</comment>
<keyword evidence="3" id="KW-0406">Ion transport</keyword>
<dbReference type="Gene3D" id="3.30.2320.30">
    <property type="entry name" value="ATP synthase, E subunit, C-terminal"/>
    <property type="match status" value="1"/>
</dbReference>
<evidence type="ECO:0000256" key="4">
    <source>
        <dbReference type="SAM" id="Coils"/>
    </source>
</evidence>
<dbReference type="EMBL" id="VLKH01000002">
    <property type="protein sequence ID" value="TWH82512.1"/>
    <property type="molecule type" value="Genomic_DNA"/>
</dbReference>
<accession>A0A562JH01</accession>
<dbReference type="SUPFAM" id="SSF160527">
    <property type="entry name" value="V-type ATPase subunit E-like"/>
    <property type="match status" value="1"/>
</dbReference>